<dbReference type="Gene3D" id="3.40.50.150">
    <property type="entry name" value="Vaccinia Virus protein VP39"/>
    <property type="match status" value="1"/>
</dbReference>
<reference evidence="2" key="1">
    <citation type="submission" date="2021-01" db="EMBL/GenBank/DDBJ databases">
        <authorList>
            <person name="Corre E."/>
            <person name="Pelletier E."/>
            <person name="Niang G."/>
            <person name="Scheremetjew M."/>
            <person name="Finn R."/>
            <person name="Kale V."/>
            <person name="Holt S."/>
            <person name="Cochrane G."/>
            <person name="Meng A."/>
            <person name="Brown T."/>
            <person name="Cohen L."/>
        </authorList>
    </citation>
    <scope>NUCLEOTIDE SEQUENCE</scope>
    <source>
        <strain evidence="2">CCMP3107</strain>
    </source>
</reference>
<dbReference type="AlphaFoldDB" id="A0A6S9KYI0"/>
<proteinExistence type="predicted"/>
<sequence length="217" mass="24815">MSLSKYVPGWASFRSWLYDKIILSMTKTWYRRALEKIPANSKVLDVGIGTGAALVKNADIIRAKNLHVTGIDIDRDYLIKCNKLIQEAALQDRVECLHASGTEYSGGPFDAIYFSGSFMIIPPEIRVAMLRNMKTILVSKEKSRFYFTQTFQDKPNWFMEKLKPWLAWLTTIDFGKVTYTSDFIECLWKAGLKHDHVQVISKNHGGTAMLFVVHVVE</sequence>
<accession>A0A6S9KYI0</accession>
<dbReference type="Pfam" id="PF13649">
    <property type="entry name" value="Methyltransf_25"/>
    <property type="match status" value="1"/>
</dbReference>
<dbReference type="CDD" id="cd02440">
    <property type="entry name" value="AdoMet_MTases"/>
    <property type="match status" value="1"/>
</dbReference>
<dbReference type="InterPro" id="IPR029063">
    <property type="entry name" value="SAM-dependent_MTases_sf"/>
</dbReference>
<evidence type="ECO:0000313" key="2">
    <source>
        <dbReference type="EMBL" id="CAE0620337.1"/>
    </source>
</evidence>
<organism evidence="2">
    <name type="scientific">Heterosigma akashiwo</name>
    <name type="common">Chromophytic alga</name>
    <name type="synonym">Heterosigma carterae</name>
    <dbReference type="NCBI Taxonomy" id="2829"/>
    <lineage>
        <taxon>Eukaryota</taxon>
        <taxon>Sar</taxon>
        <taxon>Stramenopiles</taxon>
        <taxon>Ochrophyta</taxon>
        <taxon>Raphidophyceae</taxon>
        <taxon>Chattonellales</taxon>
        <taxon>Chattonellaceae</taxon>
        <taxon>Heterosigma</taxon>
    </lineage>
</organism>
<evidence type="ECO:0000259" key="1">
    <source>
        <dbReference type="Pfam" id="PF13649"/>
    </source>
</evidence>
<feature type="domain" description="Methyltransferase" evidence="1">
    <location>
        <begin position="43"/>
        <end position="137"/>
    </location>
</feature>
<name>A0A6S9KYI0_HETAK</name>
<dbReference type="SUPFAM" id="SSF53335">
    <property type="entry name" value="S-adenosyl-L-methionine-dependent methyltransferases"/>
    <property type="match status" value="1"/>
</dbReference>
<dbReference type="InterPro" id="IPR041698">
    <property type="entry name" value="Methyltransf_25"/>
</dbReference>
<dbReference type="EMBL" id="HBIU01001288">
    <property type="protein sequence ID" value="CAE0620337.1"/>
    <property type="molecule type" value="Transcribed_RNA"/>
</dbReference>
<gene>
    <name evidence="2" type="ORF">HAKA00212_LOCUS435</name>
</gene>
<protein>
    <recommendedName>
        <fullName evidence="1">Methyltransferase domain-containing protein</fullName>
    </recommendedName>
</protein>